<dbReference type="AlphaFoldDB" id="A0A2N4UAY1"/>
<keyword evidence="3" id="KW-1185">Reference proteome</keyword>
<proteinExistence type="predicted"/>
<sequence>MASQLEGVRPASESSIEIEFYFHGRLCHERIRLKPSAANLQRASDLRKKILQAIDNGEFNYALAFPQSRNAVSFPK</sequence>
<evidence type="ECO:0000313" key="3">
    <source>
        <dbReference type="Proteomes" id="UP000234328"/>
    </source>
</evidence>
<reference evidence="2 3" key="1">
    <citation type="submission" date="2017-10" db="EMBL/GenBank/DDBJ databases">
        <title>Two draft genome sequences of Pusillimonas sp. strains isolated from a nitrate- and radionuclide-contaminated groundwater in Russia.</title>
        <authorList>
            <person name="Grouzdev D.S."/>
            <person name="Tourova T.P."/>
            <person name="Goeva M.A."/>
            <person name="Babich T.L."/>
            <person name="Sokolova D.S."/>
            <person name="Abdullin R."/>
            <person name="Poltaraus A.B."/>
            <person name="Toshchakov S.V."/>
            <person name="Nazina T.N."/>
        </authorList>
    </citation>
    <scope>NUCLEOTIDE SEQUENCE [LARGE SCALE GENOMIC DNA]</scope>
    <source>
        <strain evidence="2 3">JR1/69-2-13</strain>
    </source>
</reference>
<dbReference type="OrthoDB" id="5391994at2"/>
<dbReference type="InterPro" id="IPR022000">
    <property type="entry name" value="Min27-like_integrase_DNA_bind"/>
</dbReference>
<dbReference type="Proteomes" id="UP000234328">
    <property type="component" value="Unassembled WGS sequence"/>
</dbReference>
<evidence type="ECO:0000259" key="1">
    <source>
        <dbReference type="Pfam" id="PF12167"/>
    </source>
</evidence>
<name>A0A2N4UAY1_9BURK</name>
<dbReference type="Pfam" id="PF12167">
    <property type="entry name" value="Arm-DNA-bind_2"/>
    <property type="match status" value="1"/>
</dbReference>
<comment type="caution">
    <text evidence="2">The sequence shown here is derived from an EMBL/GenBank/DDBJ whole genome shotgun (WGS) entry which is preliminary data.</text>
</comment>
<accession>A0A2N4UAY1</accession>
<dbReference type="RefSeq" id="WP_102071647.1">
    <property type="nucleotide sequence ID" value="NZ_PDNV01000015.1"/>
</dbReference>
<evidence type="ECO:0000313" key="2">
    <source>
        <dbReference type="EMBL" id="PLC52169.1"/>
    </source>
</evidence>
<protein>
    <recommendedName>
        <fullName evidence="1">Min27-like integrase DNA-binding domain-containing protein</fullName>
    </recommendedName>
</protein>
<dbReference type="EMBL" id="PDNV01000015">
    <property type="protein sequence ID" value="PLC52169.1"/>
    <property type="molecule type" value="Genomic_DNA"/>
</dbReference>
<gene>
    <name evidence="2" type="ORF">CR155_19165</name>
</gene>
<feature type="domain" description="Min27-like integrase DNA-binding" evidence="1">
    <location>
        <begin position="7"/>
        <end position="69"/>
    </location>
</feature>
<organism evidence="2 3">
    <name type="scientific">Pollutimonas nitritireducens</name>
    <dbReference type="NCBI Taxonomy" id="2045209"/>
    <lineage>
        <taxon>Bacteria</taxon>
        <taxon>Pseudomonadati</taxon>
        <taxon>Pseudomonadota</taxon>
        <taxon>Betaproteobacteria</taxon>
        <taxon>Burkholderiales</taxon>
        <taxon>Alcaligenaceae</taxon>
        <taxon>Pollutimonas</taxon>
    </lineage>
</organism>